<dbReference type="SUPFAM" id="SSF53756">
    <property type="entry name" value="UDP-Glycosyltransferase/glycogen phosphorylase"/>
    <property type="match status" value="1"/>
</dbReference>
<dbReference type="InterPro" id="IPR001296">
    <property type="entry name" value="Glyco_trans_1"/>
</dbReference>
<dbReference type="InterPro" id="IPR028098">
    <property type="entry name" value="Glyco_trans_4-like_N"/>
</dbReference>
<evidence type="ECO:0000259" key="3">
    <source>
        <dbReference type="Pfam" id="PF13439"/>
    </source>
</evidence>
<evidence type="ECO:0000313" key="5">
    <source>
        <dbReference type="Proteomes" id="UP000500857"/>
    </source>
</evidence>
<keyword evidence="4" id="KW-0808">Transferase</keyword>
<dbReference type="PANTHER" id="PTHR12526">
    <property type="entry name" value="GLYCOSYLTRANSFERASE"/>
    <property type="match status" value="1"/>
</dbReference>
<gene>
    <name evidence="4" type="ORF">HCG48_22125</name>
</gene>
<dbReference type="AlphaFoldDB" id="A0A6H1U4K3"/>
<evidence type="ECO:0000313" key="4">
    <source>
        <dbReference type="EMBL" id="QIZ72963.1"/>
    </source>
</evidence>
<dbReference type="KEGG" id="oxy:HCG48_22125"/>
<dbReference type="PANTHER" id="PTHR12526:SF630">
    <property type="entry name" value="GLYCOSYLTRANSFERASE"/>
    <property type="match status" value="1"/>
</dbReference>
<keyword evidence="5" id="KW-1185">Reference proteome</keyword>
<dbReference type="Pfam" id="PF13439">
    <property type="entry name" value="Glyco_transf_4"/>
    <property type="match status" value="1"/>
</dbReference>
<proteinExistence type="predicted"/>
<dbReference type="RefSeq" id="WP_168571110.1">
    <property type="nucleotide sequence ID" value="NZ_CP051167.1"/>
</dbReference>
<protein>
    <submittedName>
        <fullName evidence="4">Glycosyltransferase family 4 protein</fullName>
    </submittedName>
</protein>
<reference evidence="4 5" key="1">
    <citation type="submission" date="2020-04" db="EMBL/GenBank/DDBJ databases">
        <authorList>
            <person name="Basu S."/>
            <person name="Maruthanayagam V."/>
            <person name="Chakraborty S."/>
            <person name="Pramanik A."/>
            <person name="Mukherjee J."/>
            <person name="Brink B."/>
        </authorList>
    </citation>
    <scope>NUCLEOTIDE SEQUENCE [LARGE SCALE GENOMIC DNA]</scope>
    <source>
        <strain evidence="4 5">AP17</strain>
    </source>
</reference>
<sequence length="387" mass="44510">MYIIALETDPSSSLGGKHLSLFEVCQELAKRGHHIILIYLRTGDLLEEYQKFCVNLIHIEEWRIDRQHPITSSIKFLKTITAVSCLLKIPSYRNSLIYFDNYLWSPFAIALSYLKRIPSVFHIRLALGEKIIFHKQDTYAISKINRFIAISNHTLKTWSHTLNLSPSKIQVIYNGTNTEKFKPITNYQSLRKQWKIPPGTRVISYIGRLDPEKGIETLLKACALAIVKFKIPLKIFLAGIPVAHRTEKDKQQYQLNLQKLIKDLKLQNNVKILGHVKTTSILYQLSDLTILPSIYPEPFGRSIIESMACGTPVIASNIGGIPEILGSDFEDQMFQPGDEEELSLKINAFINWRDRQKYLGEKSRKCIIEKFTLDNTIDRIEQLLLKI</sequence>
<feature type="coiled-coil region" evidence="1">
    <location>
        <begin position="243"/>
        <end position="270"/>
    </location>
</feature>
<feature type="domain" description="Glycosyltransferase subfamily 4-like N-terminal" evidence="3">
    <location>
        <begin position="15"/>
        <end position="180"/>
    </location>
</feature>
<dbReference type="EMBL" id="CP051167">
    <property type="protein sequence ID" value="QIZ72963.1"/>
    <property type="molecule type" value="Genomic_DNA"/>
</dbReference>
<dbReference type="GO" id="GO:0016757">
    <property type="term" value="F:glycosyltransferase activity"/>
    <property type="evidence" value="ECO:0007669"/>
    <property type="project" value="InterPro"/>
</dbReference>
<organism evidence="4 5">
    <name type="scientific">Oxynema aestuarii AP17</name>
    <dbReference type="NCBI Taxonomy" id="2064643"/>
    <lineage>
        <taxon>Bacteria</taxon>
        <taxon>Bacillati</taxon>
        <taxon>Cyanobacteriota</taxon>
        <taxon>Cyanophyceae</taxon>
        <taxon>Oscillatoriophycideae</taxon>
        <taxon>Oscillatoriales</taxon>
        <taxon>Oscillatoriaceae</taxon>
        <taxon>Oxynema</taxon>
        <taxon>Oxynema aestuarii</taxon>
    </lineage>
</organism>
<dbReference type="Gene3D" id="3.40.50.2000">
    <property type="entry name" value="Glycogen Phosphorylase B"/>
    <property type="match status" value="2"/>
</dbReference>
<evidence type="ECO:0000256" key="1">
    <source>
        <dbReference type="SAM" id="Coils"/>
    </source>
</evidence>
<accession>A0A6H1U4K3</accession>
<dbReference type="Pfam" id="PF00534">
    <property type="entry name" value="Glycos_transf_1"/>
    <property type="match status" value="1"/>
</dbReference>
<keyword evidence="1" id="KW-0175">Coiled coil</keyword>
<dbReference type="Proteomes" id="UP000500857">
    <property type="component" value="Chromosome"/>
</dbReference>
<feature type="domain" description="Glycosyl transferase family 1" evidence="2">
    <location>
        <begin position="189"/>
        <end position="365"/>
    </location>
</feature>
<dbReference type="CDD" id="cd03801">
    <property type="entry name" value="GT4_PimA-like"/>
    <property type="match status" value="1"/>
</dbReference>
<name>A0A6H1U4K3_9CYAN</name>
<evidence type="ECO:0000259" key="2">
    <source>
        <dbReference type="Pfam" id="PF00534"/>
    </source>
</evidence>